<gene>
    <name evidence="11" type="primary">pfkB</name>
    <name evidence="11" type="ORF">HMPREF9088_1497</name>
</gene>
<dbReference type="Pfam" id="PF00294">
    <property type="entry name" value="PfkB"/>
    <property type="match status" value="1"/>
</dbReference>
<evidence type="ECO:0000256" key="2">
    <source>
        <dbReference type="ARBA" id="ARBA00022679"/>
    </source>
</evidence>
<dbReference type="InterPro" id="IPR017583">
    <property type="entry name" value="Tagatose/fructose_Pkinase"/>
</dbReference>
<keyword evidence="2 8" id="KW-0808">Transferase</keyword>
<dbReference type="GO" id="GO:0005988">
    <property type="term" value="P:lactose metabolic process"/>
    <property type="evidence" value="ECO:0007669"/>
    <property type="project" value="UniProtKB-KW"/>
</dbReference>
<evidence type="ECO:0000313" key="12">
    <source>
        <dbReference type="Proteomes" id="UP000010296"/>
    </source>
</evidence>
<dbReference type="GO" id="GO:0005524">
    <property type="term" value="F:ATP binding"/>
    <property type="evidence" value="ECO:0007669"/>
    <property type="project" value="UniProtKB-UniRule"/>
</dbReference>
<dbReference type="eggNOG" id="COG1105">
    <property type="taxonomic scope" value="Bacteria"/>
</dbReference>
<comment type="function">
    <text evidence="9">Catalyzes the ATP-dependent phosphorylation of fructose-l-phosphate to fructose-l,6-bisphosphate.</text>
</comment>
<dbReference type="EC" id="2.7.1.144" evidence="8"/>
<comment type="catalytic activity">
    <reaction evidence="8">
        <text>D-tagatofuranose 6-phosphate + ATP = D-tagatofuranose 1,6-bisphosphate + ADP + H(+)</text>
        <dbReference type="Rhea" id="RHEA:12420"/>
        <dbReference type="ChEBI" id="CHEBI:15378"/>
        <dbReference type="ChEBI" id="CHEBI:30616"/>
        <dbReference type="ChEBI" id="CHEBI:58694"/>
        <dbReference type="ChEBI" id="CHEBI:58695"/>
        <dbReference type="ChEBI" id="CHEBI:456216"/>
        <dbReference type="EC" id="2.7.1.144"/>
    </reaction>
</comment>
<comment type="catalytic activity">
    <reaction evidence="7 9">
        <text>beta-D-fructose 1-phosphate + ATP = beta-D-fructose 1,6-bisphosphate + ADP + H(+)</text>
        <dbReference type="Rhea" id="RHEA:14213"/>
        <dbReference type="ChEBI" id="CHEBI:15378"/>
        <dbReference type="ChEBI" id="CHEBI:30616"/>
        <dbReference type="ChEBI" id="CHEBI:32966"/>
        <dbReference type="ChEBI" id="CHEBI:138881"/>
        <dbReference type="ChEBI" id="CHEBI:456216"/>
        <dbReference type="EC" id="2.7.1.56"/>
    </reaction>
</comment>
<organism evidence="11 12">
    <name type="scientific">Enterococcus italicus (strain DSM 15952 / CCUG 50447 / LMG 22039 / TP 1.5)</name>
    <dbReference type="NCBI Taxonomy" id="888064"/>
    <lineage>
        <taxon>Bacteria</taxon>
        <taxon>Bacillati</taxon>
        <taxon>Bacillota</taxon>
        <taxon>Bacilli</taxon>
        <taxon>Lactobacillales</taxon>
        <taxon>Enterococcaceae</taxon>
        <taxon>Enterococcus</taxon>
    </lineage>
</organism>
<protein>
    <recommendedName>
        <fullName evidence="8">Tagatose-6-phosphate kinase</fullName>
        <ecNumber evidence="8">2.7.1.144</ecNumber>
    </recommendedName>
</protein>
<dbReference type="Gene3D" id="3.40.1190.20">
    <property type="match status" value="1"/>
</dbReference>
<keyword evidence="4 8" id="KW-0547">Nucleotide-binding</keyword>
<evidence type="ECO:0000313" key="11">
    <source>
        <dbReference type="EMBL" id="EFU73618.1"/>
    </source>
</evidence>
<keyword evidence="3 8" id="KW-0423">Lactose metabolism</keyword>
<dbReference type="PANTHER" id="PTHR46566">
    <property type="entry name" value="1-PHOSPHOFRUCTOKINASE-RELATED"/>
    <property type="match status" value="1"/>
</dbReference>
<keyword evidence="5 9" id="KW-0418">Kinase</keyword>
<dbReference type="GO" id="GO:0016052">
    <property type="term" value="P:carbohydrate catabolic process"/>
    <property type="evidence" value="ECO:0007669"/>
    <property type="project" value="UniProtKB-ARBA"/>
</dbReference>
<dbReference type="GO" id="GO:0044281">
    <property type="term" value="P:small molecule metabolic process"/>
    <property type="evidence" value="ECO:0007669"/>
    <property type="project" value="UniProtKB-ARBA"/>
</dbReference>
<evidence type="ECO:0000259" key="10">
    <source>
        <dbReference type="Pfam" id="PF00294"/>
    </source>
</evidence>
<sequence length="305" mass="33188">MIYTMTLNPSIDYIVHVDDLKMGDVNRMTSDFKLPGGKGINVSRILKRIDSDSVALGFVGGFTGTFIENWLKEEKIATDFTKVSDDTRINVKLKAGEETEINGAGPQLTNEETQSLKETLSKVQAGDIVVLSGSTPKSLRAGFYEELIQIIKDKDAEFVIDTTGADLLSSLPSRPVLVKPNNHELADLYHTSFESTEDIYPYAQKLLDEGAQNVIISMAGDGALLFCKEGIYQSNVLKRTLKNSVGAGDSMIAGFIGHYAKTKNSVEAFKWGVACGSATAFSDDLATAAFIEELLPEVTIQKVDL</sequence>
<dbReference type="UniPathway" id="UPA00704">
    <property type="reaction ID" value="UER00715"/>
</dbReference>
<dbReference type="InterPro" id="IPR022463">
    <property type="entry name" value="1-PFruKinase"/>
</dbReference>
<dbReference type="GO" id="GO:0005829">
    <property type="term" value="C:cytosol"/>
    <property type="evidence" value="ECO:0007669"/>
    <property type="project" value="TreeGrafter"/>
</dbReference>
<evidence type="ECO:0000256" key="3">
    <source>
        <dbReference type="ARBA" id="ARBA00022736"/>
    </source>
</evidence>
<dbReference type="PROSITE" id="PS00584">
    <property type="entry name" value="PFKB_KINASES_2"/>
    <property type="match status" value="1"/>
</dbReference>
<evidence type="ECO:0000256" key="7">
    <source>
        <dbReference type="ARBA" id="ARBA00047745"/>
    </source>
</evidence>
<keyword evidence="6 8" id="KW-0067">ATP-binding</keyword>
<dbReference type="InterPro" id="IPR002173">
    <property type="entry name" value="Carboh/pur_kinase_PfkB_CS"/>
</dbReference>
<keyword evidence="12" id="KW-1185">Reference proteome</keyword>
<evidence type="ECO:0000256" key="4">
    <source>
        <dbReference type="ARBA" id="ARBA00022741"/>
    </source>
</evidence>
<dbReference type="GO" id="GO:0009024">
    <property type="term" value="F:tagatose-6-phosphate kinase activity"/>
    <property type="evidence" value="ECO:0007669"/>
    <property type="project" value="UniProtKB-EC"/>
</dbReference>
<dbReference type="GO" id="GO:0008662">
    <property type="term" value="F:1-phosphofructokinase activity"/>
    <property type="evidence" value="ECO:0007669"/>
    <property type="project" value="UniProtKB-UniRule"/>
</dbReference>
<dbReference type="PANTHER" id="PTHR46566:SF1">
    <property type="entry name" value="1-PHOSPHOFRUCTOKINASE"/>
    <property type="match status" value="1"/>
</dbReference>
<dbReference type="InterPro" id="IPR011611">
    <property type="entry name" value="PfkB_dom"/>
</dbReference>
<evidence type="ECO:0000256" key="8">
    <source>
        <dbReference type="PIRNR" id="PIRNR000535"/>
    </source>
</evidence>
<comment type="similarity">
    <text evidence="1">Belongs to the carbohydrate kinase pfkB family.</text>
</comment>
<feature type="domain" description="Carbohydrate kinase PfkB" evidence="10">
    <location>
        <begin position="6"/>
        <end position="281"/>
    </location>
</feature>
<proteinExistence type="inferred from homology"/>
<dbReference type="EMBL" id="AEPV01000064">
    <property type="protein sequence ID" value="EFU73618.1"/>
    <property type="molecule type" value="Genomic_DNA"/>
</dbReference>
<dbReference type="InterPro" id="IPR029056">
    <property type="entry name" value="Ribokinase-like"/>
</dbReference>
<dbReference type="STRING" id="888064.HMPREF9088_1497"/>
<dbReference type="SUPFAM" id="SSF53613">
    <property type="entry name" value="Ribokinase-like"/>
    <property type="match status" value="1"/>
</dbReference>
<dbReference type="HOGENOM" id="CLU_050013_1_0_9"/>
<dbReference type="AlphaFoldDB" id="E6LGK7"/>
<evidence type="ECO:0000256" key="9">
    <source>
        <dbReference type="RuleBase" id="RU369061"/>
    </source>
</evidence>
<comment type="caution">
    <text evidence="11">The sequence shown here is derived from an EMBL/GenBank/DDBJ whole genome shotgun (WGS) entry which is preliminary data.</text>
</comment>
<dbReference type="Proteomes" id="UP000010296">
    <property type="component" value="Unassembled WGS sequence"/>
</dbReference>
<dbReference type="GO" id="GO:2001059">
    <property type="term" value="P:D-tagatose 6-phosphate catabolic process"/>
    <property type="evidence" value="ECO:0007669"/>
    <property type="project" value="UniProtKB-UniPathway"/>
</dbReference>
<reference evidence="11 12" key="1">
    <citation type="submission" date="2010-12" db="EMBL/GenBank/DDBJ databases">
        <authorList>
            <person name="Muzny D."/>
            <person name="Qin X."/>
            <person name="Deng J."/>
            <person name="Jiang H."/>
            <person name="Liu Y."/>
            <person name="Qu J."/>
            <person name="Song X.-Z."/>
            <person name="Zhang L."/>
            <person name="Thornton R."/>
            <person name="Coyle M."/>
            <person name="Francisco L."/>
            <person name="Jackson L."/>
            <person name="Javaid M."/>
            <person name="Korchina V."/>
            <person name="Kovar C."/>
            <person name="Mata R."/>
            <person name="Mathew T."/>
            <person name="Ngo R."/>
            <person name="Nguyen L."/>
            <person name="Nguyen N."/>
            <person name="Okwuonu G."/>
            <person name="Ongeri F."/>
            <person name="Pham C."/>
            <person name="Simmons D."/>
            <person name="Wilczek-Boney K."/>
            <person name="Hale W."/>
            <person name="Jakkamsetti A."/>
            <person name="Pham P."/>
            <person name="Ruth R."/>
            <person name="San Lucas F."/>
            <person name="Warren J."/>
            <person name="Zhang J."/>
            <person name="Zhao Z."/>
            <person name="Zhou C."/>
            <person name="Zhu D."/>
            <person name="Lee S."/>
            <person name="Bess C."/>
            <person name="Blankenburg K."/>
            <person name="Forbes L."/>
            <person name="Fu Q."/>
            <person name="Gubbala S."/>
            <person name="Hirani K."/>
            <person name="Jayaseelan J.C."/>
            <person name="Lara F."/>
            <person name="Munidasa M."/>
            <person name="Palculict T."/>
            <person name="Patil S."/>
            <person name="Pu L.-L."/>
            <person name="Saada N."/>
            <person name="Tang L."/>
            <person name="Weissenberger G."/>
            <person name="Zhu Y."/>
            <person name="Hemphill L."/>
            <person name="Shang Y."/>
            <person name="Youmans B."/>
            <person name="Ayvaz T."/>
            <person name="Ross M."/>
            <person name="Santibanez J."/>
            <person name="Aqrawi P."/>
            <person name="Gross S."/>
            <person name="Joshi V."/>
            <person name="Fowler G."/>
            <person name="Nazareth L."/>
            <person name="Reid J."/>
            <person name="Worley K."/>
            <person name="Petrosino J."/>
            <person name="Highlander S."/>
            <person name="Gibbs R."/>
        </authorList>
    </citation>
    <scope>NUCLEOTIDE SEQUENCE [LARGE SCALE GENOMIC DNA]</scope>
    <source>
        <strain evidence="12">DSM 15952 / CCUG 50447 / LMG 22039 / TP 1.5</strain>
    </source>
</reference>
<dbReference type="FunFam" id="3.40.1190.20:FF:000001">
    <property type="entry name" value="Phosphofructokinase"/>
    <property type="match status" value="1"/>
</dbReference>
<dbReference type="NCBIfam" id="TIGR03828">
    <property type="entry name" value="pfkB"/>
    <property type="match status" value="1"/>
</dbReference>
<dbReference type="PIRSF" id="PIRSF000535">
    <property type="entry name" value="1PFK/6PFK/LacC"/>
    <property type="match status" value="1"/>
</dbReference>
<dbReference type="OrthoDB" id="9801219at2"/>
<accession>E6LGK7</accession>
<dbReference type="GeneID" id="302705528"/>
<evidence type="ECO:0000256" key="5">
    <source>
        <dbReference type="ARBA" id="ARBA00022777"/>
    </source>
</evidence>
<dbReference type="RefSeq" id="WP_007208510.1">
    <property type="nucleotide sequence ID" value="NZ_GL622241.1"/>
</dbReference>
<name>E6LGK7_ENTI1</name>
<dbReference type="NCBIfam" id="TIGR03168">
    <property type="entry name" value="1-PFK"/>
    <property type="match status" value="1"/>
</dbReference>
<evidence type="ECO:0000256" key="6">
    <source>
        <dbReference type="ARBA" id="ARBA00022840"/>
    </source>
</evidence>
<comment type="similarity">
    <text evidence="8">Belongs to the carbohydrate kinase PfkB family. LacC subfamily.</text>
</comment>
<dbReference type="CDD" id="cd01164">
    <property type="entry name" value="FruK_PfkB_like"/>
    <property type="match status" value="1"/>
</dbReference>
<evidence type="ECO:0000256" key="1">
    <source>
        <dbReference type="ARBA" id="ARBA00005380"/>
    </source>
</evidence>
<comment type="pathway">
    <text evidence="8">Carbohydrate metabolism; D-tagatose 6-phosphate degradation; D-glyceraldehyde 3-phosphate and glycerone phosphate from D-tagatose 6-phosphate: step 1/2.</text>
</comment>